<evidence type="ECO:0000256" key="5">
    <source>
        <dbReference type="ARBA" id="ARBA00022679"/>
    </source>
</evidence>
<comment type="function">
    <text evidence="1">This protein is a Fe-Mo-cofactor biosynthetic component.</text>
</comment>
<dbReference type="GO" id="GO:0004410">
    <property type="term" value="F:homocitrate synthase activity"/>
    <property type="evidence" value="ECO:0007669"/>
    <property type="project" value="UniProtKB-EC"/>
</dbReference>
<evidence type="ECO:0000313" key="9">
    <source>
        <dbReference type="Proteomes" id="UP000287687"/>
    </source>
</evidence>
<name>A0A444LB33_9HYPH</name>
<dbReference type="SUPFAM" id="SSF51569">
    <property type="entry name" value="Aldolase"/>
    <property type="match status" value="1"/>
</dbReference>
<dbReference type="EMBL" id="SBIP01000006">
    <property type="protein sequence ID" value="RWX74842.1"/>
    <property type="molecule type" value="Genomic_DNA"/>
</dbReference>
<sequence>MGQMNPLKYKRAPKEDGVMKISDCTLRDYVGSAFINTAALDCSMLADLLDQLDLDELEIGDPFSYESDALLLSRLKLRAPIATFYGPKNLSTIRADLEKIKALGVDGVVVSIPASDKFAQIKLPSAAWQYRFDLISTTLELAAEVGLYVVATGEDSPSADINYLREYLAIVHSGGAQKFRYAESVSRSLPVQTFSRIKGLLEAVPGAQIEMHCHDMFGLALANGIAGAEAGATWISGTFLGVGERGGNINTLDALAVAKFLFGDSDRDLSNISAISEKVASDLGITFPSFQRVIGRHSFSFEQLGPLNNQSAYLPFDPGDVGQNVSVVLSGKHSLGTLAYIASQAGLQHDELALQAADVSLRQTLSDTGKVVDQETAEAVIRAMLDEPKRSNHISQLKAV</sequence>
<protein>
    <recommendedName>
        <fullName evidence="4">Homocitrate synthase</fullName>
        <ecNumber evidence="3">2.3.3.14</ecNumber>
    </recommendedName>
</protein>
<comment type="catalytic activity">
    <reaction evidence="6">
        <text>acetyl-CoA + 2-oxoglutarate + H2O = (2R)-homocitrate + CoA + H(+)</text>
        <dbReference type="Rhea" id="RHEA:12929"/>
        <dbReference type="ChEBI" id="CHEBI:15377"/>
        <dbReference type="ChEBI" id="CHEBI:15378"/>
        <dbReference type="ChEBI" id="CHEBI:16810"/>
        <dbReference type="ChEBI" id="CHEBI:57287"/>
        <dbReference type="ChEBI" id="CHEBI:57288"/>
        <dbReference type="ChEBI" id="CHEBI:58884"/>
        <dbReference type="EC" id="2.3.3.14"/>
    </reaction>
</comment>
<evidence type="ECO:0000256" key="6">
    <source>
        <dbReference type="ARBA" id="ARBA00048019"/>
    </source>
</evidence>
<dbReference type="PROSITE" id="PS50991">
    <property type="entry name" value="PYR_CT"/>
    <property type="match status" value="1"/>
</dbReference>
<feature type="domain" description="Pyruvate carboxyltransferase" evidence="7">
    <location>
        <begin position="19"/>
        <end position="273"/>
    </location>
</feature>
<proteinExistence type="inferred from homology"/>
<dbReference type="AlphaFoldDB" id="A0A444LB33"/>
<evidence type="ECO:0000259" key="7">
    <source>
        <dbReference type="PROSITE" id="PS50991"/>
    </source>
</evidence>
<dbReference type="InterPro" id="IPR000891">
    <property type="entry name" value="PYR_CT"/>
</dbReference>
<keyword evidence="9" id="KW-1185">Reference proteome</keyword>
<evidence type="ECO:0000256" key="3">
    <source>
        <dbReference type="ARBA" id="ARBA00012974"/>
    </source>
</evidence>
<evidence type="ECO:0000313" key="8">
    <source>
        <dbReference type="EMBL" id="RWX74842.1"/>
    </source>
</evidence>
<evidence type="ECO:0000256" key="4">
    <source>
        <dbReference type="ARBA" id="ARBA00020735"/>
    </source>
</evidence>
<evidence type="ECO:0000256" key="2">
    <source>
        <dbReference type="ARBA" id="ARBA00006154"/>
    </source>
</evidence>
<dbReference type="EC" id="2.3.3.14" evidence="3"/>
<dbReference type="RefSeq" id="WP_128445503.1">
    <property type="nucleotide sequence ID" value="NZ_SBIP01000006.1"/>
</dbReference>
<dbReference type="PANTHER" id="PTHR42880:SF1">
    <property type="entry name" value="ISOPROPYLMALATE_HOMOCITRATE_CITRAMALATE SYNTHASE FAMILY PROTEIN"/>
    <property type="match status" value="1"/>
</dbReference>
<dbReference type="PANTHER" id="PTHR42880">
    <property type="entry name" value="HOMOCITRATE SYNTHASE"/>
    <property type="match status" value="1"/>
</dbReference>
<evidence type="ECO:0000256" key="1">
    <source>
        <dbReference type="ARBA" id="ARBA00003050"/>
    </source>
</evidence>
<dbReference type="Proteomes" id="UP000287687">
    <property type="component" value="Unassembled WGS sequence"/>
</dbReference>
<comment type="caution">
    <text evidence="8">The sequence shown here is derived from an EMBL/GenBank/DDBJ whole genome shotgun (WGS) entry which is preliminary data.</text>
</comment>
<dbReference type="InterPro" id="IPR013785">
    <property type="entry name" value="Aldolase_TIM"/>
</dbReference>
<gene>
    <name evidence="8" type="ORF">EPK99_23395</name>
</gene>
<dbReference type="Gene3D" id="3.20.20.70">
    <property type="entry name" value="Aldolase class I"/>
    <property type="match status" value="1"/>
</dbReference>
<keyword evidence="5" id="KW-0808">Transferase</keyword>
<comment type="similarity">
    <text evidence="2">Belongs to the alpha-IPM synthase/homocitrate synthase family.</text>
</comment>
<accession>A0A444LB33</accession>
<reference evidence="8 9" key="1">
    <citation type="submission" date="2019-01" db="EMBL/GenBank/DDBJ databases">
        <title>The draft genome of Rhizobium sp. 24NR.</title>
        <authorList>
            <person name="Liu L."/>
            <person name="Liang L."/>
            <person name="Shi S."/>
            <person name="Xu L."/>
            <person name="Wang X."/>
            <person name="Li L."/>
            <person name="Zhang X."/>
        </authorList>
    </citation>
    <scope>NUCLEOTIDE SEQUENCE [LARGE SCALE GENOMIC DNA]</scope>
    <source>
        <strain evidence="8 9">24NR</strain>
    </source>
</reference>
<dbReference type="Pfam" id="PF00682">
    <property type="entry name" value="HMGL-like"/>
    <property type="match status" value="1"/>
</dbReference>
<organism evidence="8 9">
    <name type="scientific">Neorhizobium lilium</name>
    <dbReference type="NCBI Taxonomy" id="2503024"/>
    <lineage>
        <taxon>Bacteria</taxon>
        <taxon>Pseudomonadati</taxon>
        <taxon>Pseudomonadota</taxon>
        <taxon>Alphaproteobacteria</taxon>
        <taxon>Hyphomicrobiales</taxon>
        <taxon>Rhizobiaceae</taxon>
        <taxon>Rhizobium/Agrobacterium group</taxon>
        <taxon>Neorhizobium</taxon>
    </lineage>
</organism>
<dbReference type="OrthoDB" id="9803573at2"/>